<sequence length="54" mass="6125">QNCRVRTAAAAGSERSEAEKKAGREIERRDNVRVAVVTRDESAKRQPMLMIRLN</sequence>
<protein>
    <submittedName>
        <fullName evidence="2">Uncharacterized protein</fullName>
    </submittedName>
</protein>
<dbReference type="EMBL" id="KQ977862">
    <property type="protein sequence ID" value="KYM99257.1"/>
    <property type="molecule type" value="Genomic_DNA"/>
</dbReference>
<evidence type="ECO:0000256" key="1">
    <source>
        <dbReference type="SAM" id="MobiDB-lite"/>
    </source>
</evidence>
<proteinExistence type="predicted"/>
<accession>A0A151IEL0</accession>
<feature type="non-terminal residue" evidence="2">
    <location>
        <position position="1"/>
    </location>
</feature>
<evidence type="ECO:0000313" key="2">
    <source>
        <dbReference type="EMBL" id="KYM99257.1"/>
    </source>
</evidence>
<evidence type="ECO:0000313" key="3">
    <source>
        <dbReference type="Proteomes" id="UP000078542"/>
    </source>
</evidence>
<reference evidence="2 3" key="1">
    <citation type="submission" date="2016-03" db="EMBL/GenBank/DDBJ databases">
        <title>Cyphomyrmex costatus WGS genome.</title>
        <authorList>
            <person name="Nygaard S."/>
            <person name="Hu H."/>
            <person name="Boomsma J."/>
            <person name="Zhang G."/>
        </authorList>
    </citation>
    <scope>NUCLEOTIDE SEQUENCE [LARGE SCALE GENOMIC DNA]</scope>
    <source>
        <strain evidence="2">MS0001</strain>
        <tissue evidence="2">Whole body</tissue>
    </source>
</reference>
<keyword evidence="3" id="KW-1185">Reference proteome</keyword>
<feature type="compositionally biased region" description="Basic and acidic residues" evidence="1">
    <location>
        <begin position="14"/>
        <end position="25"/>
    </location>
</feature>
<gene>
    <name evidence="2" type="ORF">ALC62_09984</name>
</gene>
<feature type="region of interest" description="Disordered" evidence="1">
    <location>
        <begin position="1"/>
        <end position="25"/>
    </location>
</feature>
<dbReference type="AlphaFoldDB" id="A0A151IEL0"/>
<organism evidence="2 3">
    <name type="scientific">Cyphomyrmex costatus</name>
    <dbReference type="NCBI Taxonomy" id="456900"/>
    <lineage>
        <taxon>Eukaryota</taxon>
        <taxon>Metazoa</taxon>
        <taxon>Ecdysozoa</taxon>
        <taxon>Arthropoda</taxon>
        <taxon>Hexapoda</taxon>
        <taxon>Insecta</taxon>
        <taxon>Pterygota</taxon>
        <taxon>Neoptera</taxon>
        <taxon>Endopterygota</taxon>
        <taxon>Hymenoptera</taxon>
        <taxon>Apocrita</taxon>
        <taxon>Aculeata</taxon>
        <taxon>Formicoidea</taxon>
        <taxon>Formicidae</taxon>
        <taxon>Myrmicinae</taxon>
        <taxon>Cyphomyrmex</taxon>
    </lineage>
</organism>
<name>A0A151IEL0_9HYME</name>
<dbReference type="Proteomes" id="UP000078542">
    <property type="component" value="Unassembled WGS sequence"/>
</dbReference>